<keyword evidence="3" id="KW-0805">Transcription regulation</keyword>
<evidence type="ECO:0000313" key="8">
    <source>
        <dbReference type="Proteomes" id="UP001157974"/>
    </source>
</evidence>
<evidence type="ECO:0000256" key="3">
    <source>
        <dbReference type="ARBA" id="ARBA00023015"/>
    </source>
</evidence>
<dbReference type="SUPFAM" id="SSF101546">
    <property type="entry name" value="ASF1-like"/>
    <property type="match status" value="1"/>
</dbReference>
<evidence type="ECO:0000256" key="4">
    <source>
        <dbReference type="ARBA" id="ARBA00023163"/>
    </source>
</evidence>
<dbReference type="PANTHER" id="PTHR12040">
    <property type="entry name" value="ANTI-SILENCING PROTEIN 1"/>
    <property type="match status" value="1"/>
</dbReference>
<dbReference type="Gene3D" id="2.60.40.1490">
    <property type="entry name" value="Histone chaperone ASF1-like"/>
    <property type="match status" value="1"/>
</dbReference>
<dbReference type="Pfam" id="PF04729">
    <property type="entry name" value="ASF1_hist_chap"/>
    <property type="match status" value="1"/>
</dbReference>
<dbReference type="GO" id="GO:0042393">
    <property type="term" value="F:histone binding"/>
    <property type="evidence" value="ECO:0007669"/>
    <property type="project" value="TreeGrafter"/>
</dbReference>
<protein>
    <recommendedName>
        <fullName evidence="9">Anti-silencing function protein 1</fullName>
    </recommendedName>
</protein>
<dbReference type="GO" id="GO:0000785">
    <property type="term" value="C:chromatin"/>
    <property type="evidence" value="ECO:0007669"/>
    <property type="project" value="TreeGrafter"/>
</dbReference>
<dbReference type="GO" id="GO:0005634">
    <property type="term" value="C:nucleus"/>
    <property type="evidence" value="ECO:0007669"/>
    <property type="project" value="UniProtKB-SubCell"/>
</dbReference>
<evidence type="ECO:0000256" key="5">
    <source>
        <dbReference type="ARBA" id="ARBA00023186"/>
    </source>
</evidence>
<dbReference type="AlphaFoldDB" id="A0AAV8UGQ6"/>
<proteinExistence type="inferred from homology"/>
<comment type="caution">
    <text evidence="7">The sequence shown here is derived from an EMBL/GenBank/DDBJ whole genome shotgun (WGS) entry which is preliminary data.</text>
</comment>
<comment type="subcellular location">
    <subcellularLocation>
        <location evidence="1">Nucleus</location>
    </subcellularLocation>
</comment>
<keyword evidence="5" id="KW-0143">Chaperone</keyword>
<dbReference type="EMBL" id="JAMWBK010000010">
    <property type="protein sequence ID" value="KAJ8901669.1"/>
    <property type="molecule type" value="Genomic_DNA"/>
</dbReference>
<keyword evidence="8" id="KW-1185">Reference proteome</keyword>
<accession>A0AAV8UGQ6</accession>
<name>A0AAV8UGQ6_9RHOD</name>
<evidence type="ECO:0000256" key="1">
    <source>
        <dbReference type="ARBA" id="ARBA00004123"/>
    </source>
</evidence>
<dbReference type="GO" id="GO:0006335">
    <property type="term" value="P:DNA replication-dependent chromatin assembly"/>
    <property type="evidence" value="ECO:0007669"/>
    <property type="project" value="TreeGrafter"/>
</dbReference>
<dbReference type="InterPro" id="IPR006818">
    <property type="entry name" value="ASF1-like"/>
</dbReference>
<sequence>MSAVDVFNVQVLDNPAPFTNTLQFEITYEVRETLTQDIEWKVTYVGSAEDQAHDQELDCVLLPADTPGRFKFVLEVDPPEPKLIPSQDLVGVTIILLTCSYREREFLRVGYYVNNEYTDSELQENPPATPVIDKIVRNIVGDQPRVTKFRHKFDFGDPNEELSVDRQAEIQAERDTLTEEARKRNTANAAV</sequence>
<dbReference type="Proteomes" id="UP001157974">
    <property type="component" value="Unassembled WGS sequence"/>
</dbReference>
<dbReference type="InterPro" id="IPR036747">
    <property type="entry name" value="ASF1-like_sf"/>
</dbReference>
<evidence type="ECO:0000313" key="7">
    <source>
        <dbReference type="EMBL" id="KAJ8901669.1"/>
    </source>
</evidence>
<keyword evidence="6" id="KW-0539">Nucleus</keyword>
<evidence type="ECO:0008006" key="9">
    <source>
        <dbReference type="Google" id="ProtNLM"/>
    </source>
</evidence>
<evidence type="ECO:0000256" key="6">
    <source>
        <dbReference type="ARBA" id="ARBA00023242"/>
    </source>
</evidence>
<comment type="similarity">
    <text evidence="2">Belongs to the ASF1 family.</text>
</comment>
<dbReference type="PANTHER" id="PTHR12040:SF0">
    <property type="entry name" value="HISTONE CHAPERONE ASF1"/>
    <property type="match status" value="1"/>
</dbReference>
<evidence type="ECO:0000256" key="2">
    <source>
        <dbReference type="ARBA" id="ARBA00006051"/>
    </source>
</evidence>
<organism evidence="7 8">
    <name type="scientific">Rhodosorus marinus</name>
    <dbReference type="NCBI Taxonomy" id="101924"/>
    <lineage>
        <taxon>Eukaryota</taxon>
        <taxon>Rhodophyta</taxon>
        <taxon>Stylonematophyceae</taxon>
        <taxon>Stylonematales</taxon>
        <taxon>Stylonemataceae</taxon>
        <taxon>Rhodosorus</taxon>
    </lineage>
</organism>
<gene>
    <name evidence="7" type="ORF">NDN08_003875</name>
</gene>
<keyword evidence="4" id="KW-0804">Transcription</keyword>
<reference evidence="7 8" key="1">
    <citation type="journal article" date="2023" name="Nat. Commun.">
        <title>Origin of minicircular mitochondrial genomes in red algae.</title>
        <authorList>
            <person name="Lee Y."/>
            <person name="Cho C.H."/>
            <person name="Lee Y.M."/>
            <person name="Park S.I."/>
            <person name="Yang J.H."/>
            <person name="West J.A."/>
            <person name="Bhattacharya D."/>
            <person name="Yoon H.S."/>
        </authorList>
    </citation>
    <scope>NUCLEOTIDE SEQUENCE [LARGE SCALE GENOMIC DNA]</scope>
    <source>
        <strain evidence="7 8">CCMP1338</strain>
        <tissue evidence="7">Whole cell</tissue>
    </source>
</reference>